<protein>
    <submittedName>
        <fullName evidence="2">Uncharacterized protein</fullName>
    </submittedName>
</protein>
<evidence type="ECO:0000256" key="1">
    <source>
        <dbReference type="SAM" id="MobiDB-lite"/>
    </source>
</evidence>
<name>A0ABY6IQD3_9HYPH</name>
<feature type="compositionally biased region" description="Polar residues" evidence="1">
    <location>
        <begin position="34"/>
        <end position="43"/>
    </location>
</feature>
<keyword evidence="3" id="KW-1185">Reference proteome</keyword>
<dbReference type="NCBIfam" id="NF045477">
    <property type="entry name" value="LPO_1073_dom"/>
    <property type="match status" value="1"/>
</dbReference>
<proteinExistence type="predicted"/>
<reference evidence="2" key="1">
    <citation type="submission" date="2022-10" db="EMBL/GenBank/DDBJ databases">
        <title>YIM 151497 complete genome.</title>
        <authorList>
            <person name="Chen X."/>
        </authorList>
    </citation>
    <scope>NUCLEOTIDE SEQUENCE</scope>
    <source>
        <strain evidence="2">YIM 151497</strain>
    </source>
</reference>
<accession>A0ABY6IQD3</accession>
<feature type="region of interest" description="Disordered" evidence="1">
    <location>
        <begin position="26"/>
        <end position="45"/>
    </location>
</feature>
<evidence type="ECO:0000313" key="2">
    <source>
        <dbReference type="EMBL" id="UYQ71930.1"/>
    </source>
</evidence>
<dbReference type="Proteomes" id="UP001163882">
    <property type="component" value="Chromosome"/>
</dbReference>
<gene>
    <name evidence="2" type="ORF">OF122_18115</name>
</gene>
<dbReference type="InterPro" id="IPR053773">
    <property type="entry name" value="Vpar_1526-like"/>
</dbReference>
<evidence type="ECO:0000313" key="3">
    <source>
        <dbReference type="Proteomes" id="UP001163882"/>
    </source>
</evidence>
<organism evidence="2 3">
    <name type="scientific">Pelagibacterium flavum</name>
    <dbReference type="NCBI Taxonomy" id="2984530"/>
    <lineage>
        <taxon>Bacteria</taxon>
        <taxon>Pseudomonadati</taxon>
        <taxon>Pseudomonadota</taxon>
        <taxon>Alphaproteobacteria</taxon>
        <taxon>Hyphomicrobiales</taxon>
        <taxon>Devosiaceae</taxon>
        <taxon>Pelagibacterium</taxon>
    </lineage>
</organism>
<sequence length="383" mass="42834">MGLVVGLFRKAREKLSIKRLEKEELASKPEETSISKTNDQAQQAGPGAVAIQANGSVNFGISKQDMAEILAEVVQLQVRYQAEAERKVEDRLSEIREDLLLTFADEKKANSEAFRDPDFQYMLGETQAAYARSGNQTVKNTLVDIIARRSKAAPQSREALTLNEASLVAPRLSEADYAVLSLCYMLRYTVHTGIQTPHELQQYLRTMVMPHVGIATSSQSTFWFLEAQRCGTLQIDQLELRKSFVRKYPTTVALGAKEEEFLKLVDETKQDIVRSLLRPSRRDRTLRQPRNASKDEFLDHAKRAGLNDQEAANIWACYVATIPSGDDFVAMLEQDVPGIGRLFELWENSPMKQFALNATGIAIGHANAVQATGLDAELSVWIN</sequence>
<dbReference type="EMBL" id="CP107716">
    <property type="protein sequence ID" value="UYQ71930.1"/>
    <property type="molecule type" value="Genomic_DNA"/>
</dbReference>